<dbReference type="EMBL" id="FNVR01000037">
    <property type="protein sequence ID" value="SEG43665.1"/>
    <property type="molecule type" value="Genomic_DNA"/>
</dbReference>
<reference evidence="2" key="1">
    <citation type="submission" date="2016-10" db="EMBL/GenBank/DDBJ databases">
        <authorList>
            <person name="Varghese N."/>
            <person name="Submissions S."/>
        </authorList>
    </citation>
    <scope>NUCLEOTIDE SEQUENCE [LARGE SCALE GENOMIC DNA]</scope>
    <source>
        <strain evidence="2">DSM 17298</strain>
    </source>
</reference>
<gene>
    <name evidence="1" type="ORF">SAMN03080598_03919</name>
</gene>
<name>A0A1H6A6I4_9BACT</name>
<dbReference type="Proteomes" id="UP000236736">
    <property type="component" value="Unassembled WGS sequence"/>
</dbReference>
<keyword evidence="2" id="KW-1185">Reference proteome</keyword>
<protein>
    <submittedName>
        <fullName evidence="1">Uncharacterized protein</fullName>
    </submittedName>
</protein>
<dbReference type="AlphaFoldDB" id="A0A1H6A6I4"/>
<accession>A0A1H6A6I4</accession>
<organism evidence="1 2">
    <name type="scientific">Algoriphagus boritolerans DSM 17298 = JCM 18970</name>
    <dbReference type="NCBI Taxonomy" id="1120964"/>
    <lineage>
        <taxon>Bacteria</taxon>
        <taxon>Pseudomonadati</taxon>
        <taxon>Bacteroidota</taxon>
        <taxon>Cytophagia</taxon>
        <taxon>Cytophagales</taxon>
        <taxon>Cyclobacteriaceae</taxon>
        <taxon>Algoriphagus</taxon>
    </lineage>
</organism>
<evidence type="ECO:0000313" key="1">
    <source>
        <dbReference type="EMBL" id="SEG43665.1"/>
    </source>
</evidence>
<evidence type="ECO:0000313" key="2">
    <source>
        <dbReference type="Proteomes" id="UP000236736"/>
    </source>
</evidence>
<dbReference type="RefSeq" id="WP_103926478.1">
    <property type="nucleotide sequence ID" value="NZ_BBFN01000050.1"/>
</dbReference>
<sequence length="423" mass="48521">MISIKPTSSIEFSCPLCGNTFHGDTNTYFQGKHILTKNSCPNCHSGFWQTLPIGHDRHFPSQYSQFGEKSFCTTPNHHWLTEPLRKSLKPNQGLEASISIRNRQPGNQAILINCLDSCFGHVMTKIWNAYLLRERFPDQVLIVLISSQCEWLCPRQHTELWLVNAPIKALDNQLISLDPWIKSQLARFDSFQLSQVPTHIDAAKWIKMEEVIKIPRFPVQELTTRPLMISFVLREDRFWHNSHLLDFCFRAGIKFGLSDFLRPLFIRRQAALVIRTAKLLLRTFPGAKIAVTGLGISGTFPDFISDQRVREIRSEEEMQRNQLYSQSQLVIGVHGSHMLVPTALAGGFINLVPEYKLPHWVEDTLLPYSGRLLQWMGRFLNEFTSPNYLATHAISMITGFDTIWSNLQEQEIQIPVRNGGYSS</sequence>
<dbReference type="OrthoDB" id="960963at2"/>
<proteinExistence type="predicted"/>